<keyword evidence="1" id="KW-0812">Transmembrane</keyword>
<dbReference type="AlphaFoldDB" id="A0A166TR62"/>
<proteinExistence type="predicted"/>
<keyword evidence="1" id="KW-0472">Membrane</keyword>
<name>A0A166TR62_9AGAM</name>
<accession>A0A166TR62</accession>
<evidence type="ECO:0000313" key="3">
    <source>
        <dbReference type="Proteomes" id="UP000076532"/>
    </source>
</evidence>
<sequence>MAWWTMNLMKRDYHHLSATVYLARFVVPNTFIHMLVAKLYTFSPVFFRRTSQSSCSTSTCCS</sequence>
<protein>
    <submittedName>
        <fullName evidence="2">Uncharacterized protein</fullName>
    </submittedName>
</protein>
<gene>
    <name evidence="2" type="ORF">FIBSPDRAFT_1037845</name>
</gene>
<evidence type="ECO:0000313" key="2">
    <source>
        <dbReference type="EMBL" id="KZP30890.1"/>
    </source>
</evidence>
<feature type="non-terminal residue" evidence="2">
    <location>
        <position position="62"/>
    </location>
</feature>
<reference evidence="2 3" key="1">
    <citation type="journal article" date="2016" name="Mol. Biol. Evol.">
        <title>Comparative Genomics of Early-Diverging Mushroom-Forming Fungi Provides Insights into the Origins of Lignocellulose Decay Capabilities.</title>
        <authorList>
            <person name="Nagy L.G."/>
            <person name="Riley R."/>
            <person name="Tritt A."/>
            <person name="Adam C."/>
            <person name="Daum C."/>
            <person name="Floudas D."/>
            <person name="Sun H."/>
            <person name="Yadav J.S."/>
            <person name="Pangilinan J."/>
            <person name="Larsson K.H."/>
            <person name="Matsuura K."/>
            <person name="Barry K."/>
            <person name="Labutti K."/>
            <person name="Kuo R."/>
            <person name="Ohm R.A."/>
            <person name="Bhattacharya S.S."/>
            <person name="Shirouzu T."/>
            <person name="Yoshinaga Y."/>
            <person name="Martin F.M."/>
            <person name="Grigoriev I.V."/>
            <person name="Hibbett D.S."/>
        </authorList>
    </citation>
    <scope>NUCLEOTIDE SEQUENCE [LARGE SCALE GENOMIC DNA]</scope>
    <source>
        <strain evidence="2 3">CBS 109695</strain>
    </source>
</reference>
<feature type="transmembrane region" description="Helical" evidence="1">
    <location>
        <begin position="20"/>
        <end position="40"/>
    </location>
</feature>
<organism evidence="2 3">
    <name type="scientific">Athelia psychrophila</name>
    <dbReference type="NCBI Taxonomy" id="1759441"/>
    <lineage>
        <taxon>Eukaryota</taxon>
        <taxon>Fungi</taxon>
        <taxon>Dikarya</taxon>
        <taxon>Basidiomycota</taxon>
        <taxon>Agaricomycotina</taxon>
        <taxon>Agaricomycetes</taxon>
        <taxon>Agaricomycetidae</taxon>
        <taxon>Atheliales</taxon>
        <taxon>Atheliaceae</taxon>
        <taxon>Athelia</taxon>
    </lineage>
</organism>
<dbReference type="Proteomes" id="UP000076532">
    <property type="component" value="Unassembled WGS sequence"/>
</dbReference>
<keyword evidence="1" id="KW-1133">Transmembrane helix</keyword>
<dbReference type="EMBL" id="KV417491">
    <property type="protein sequence ID" value="KZP30890.1"/>
    <property type="molecule type" value="Genomic_DNA"/>
</dbReference>
<keyword evidence="3" id="KW-1185">Reference proteome</keyword>
<evidence type="ECO:0000256" key="1">
    <source>
        <dbReference type="SAM" id="Phobius"/>
    </source>
</evidence>